<dbReference type="Proteomes" id="UP000236291">
    <property type="component" value="Unassembled WGS sequence"/>
</dbReference>
<reference evidence="2 3" key="2">
    <citation type="journal article" date="2017" name="Front. Plant Sci.">
        <title>Gene Classification and Mining of Molecular Markers Useful in Red Clover (Trifolium pratense) Breeding.</title>
        <authorList>
            <person name="Istvanek J."/>
            <person name="Dluhosova J."/>
            <person name="Dluhos P."/>
            <person name="Patkova L."/>
            <person name="Nedelnik J."/>
            <person name="Repkova J."/>
        </authorList>
    </citation>
    <scope>NUCLEOTIDE SEQUENCE [LARGE SCALE GENOMIC DNA]</scope>
    <source>
        <strain evidence="3">cv. Tatra</strain>
        <tissue evidence="2">Young leaves</tissue>
    </source>
</reference>
<accession>A0A2K3K8Y4</accession>
<comment type="caution">
    <text evidence="2">The sequence shown here is derived from an EMBL/GenBank/DDBJ whole genome shotgun (WGS) entry which is preliminary data.</text>
</comment>
<dbReference type="EMBL" id="ASHM01150165">
    <property type="protein sequence ID" value="PNX62746.1"/>
    <property type="molecule type" value="Genomic_DNA"/>
</dbReference>
<evidence type="ECO:0000313" key="2">
    <source>
        <dbReference type="EMBL" id="PNX62746.1"/>
    </source>
</evidence>
<organism evidence="2 3">
    <name type="scientific">Trifolium pratense</name>
    <name type="common">Red clover</name>
    <dbReference type="NCBI Taxonomy" id="57577"/>
    <lineage>
        <taxon>Eukaryota</taxon>
        <taxon>Viridiplantae</taxon>
        <taxon>Streptophyta</taxon>
        <taxon>Embryophyta</taxon>
        <taxon>Tracheophyta</taxon>
        <taxon>Spermatophyta</taxon>
        <taxon>Magnoliopsida</taxon>
        <taxon>eudicotyledons</taxon>
        <taxon>Gunneridae</taxon>
        <taxon>Pentapetalae</taxon>
        <taxon>rosids</taxon>
        <taxon>fabids</taxon>
        <taxon>Fabales</taxon>
        <taxon>Fabaceae</taxon>
        <taxon>Papilionoideae</taxon>
        <taxon>50 kb inversion clade</taxon>
        <taxon>NPAAA clade</taxon>
        <taxon>Hologalegina</taxon>
        <taxon>IRL clade</taxon>
        <taxon>Trifolieae</taxon>
        <taxon>Trifolium</taxon>
    </lineage>
</organism>
<feature type="non-terminal residue" evidence="2">
    <location>
        <position position="30"/>
    </location>
</feature>
<dbReference type="AlphaFoldDB" id="A0A2K3K8Y4"/>
<gene>
    <name evidence="2" type="ORF">L195_g061298</name>
</gene>
<evidence type="ECO:0000313" key="3">
    <source>
        <dbReference type="Proteomes" id="UP000236291"/>
    </source>
</evidence>
<reference evidence="2 3" key="1">
    <citation type="journal article" date="2014" name="Am. J. Bot.">
        <title>Genome assembly and annotation for red clover (Trifolium pratense; Fabaceae).</title>
        <authorList>
            <person name="Istvanek J."/>
            <person name="Jaros M."/>
            <person name="Krenek A."/>
            <person name="Repkova J."/>
        </authorList>
    </citation>
    <scope>NUCLEOTIDE SEQUENCE [LARGE SCALE GENOMIC DNA]</scope>
    <source>
        <strain evidence="3">cv. Tatra</strain>
        <tissue evidence="2">Young leaves</tissue>
    </source>
</reference>
<feature type="compositionally biased region" description="Basic and acidic residues" evidence="1">
    <location>
        <begin position="1"/>
        <end position="15"/>
    </location>
</feature>
<proteinExistence type="predicted"/>
<protein>
    <submittedName>
        <fullName evidence="2">Uncharacterized protein</fullName>
    </submittedName>
</protein>
<sequence>MEMMRIAKDVEGELKEGDDDDTERRFGKKG</sequence>
<evidence type="ECO:0000256" key="1">
    <source>
        <dbReference type="SAM" id="MobiDB-lite"/>
    </source>
</evidence>
<name>A0A2K3K8Y4_TRIPR</name>
<feature type="region of interest" description="Disordered" evidence="1">
    <location>
        <begin position="1"/>
        <end position="30"/>
    </location>
</feature>